<accession>A0ABW8ZW99</accession>
<dbReference type="Proteomes" id="UP001629249">
    <property type="component" value="Unassembled WGS sequence"/>
</dbReference>
<gene>
    <name evidence="2" type="ORF">PQR66_31145</name>
</gene>
<dbReference type="RefSeq" id="WP_408332620.1">
    <property type="nucleotide sequence ID" value="NZ_JAQQFH010000030.1"/>
</dbReference>
<comment type="caution">
    <text evidence="2">The sequence shown here is derived from an EMBL/GenBank/DDBJ whole genome shotgun (WGS) entry which is preliminary data.</text>
</comment>
<dbReference type="SUPFAM" id="SSF55781">
    <property type="entry name" value="GAF domain-like"/>
    <property type="match status" value="1"/>
</dbReference>
<dbReference type="EMBL" id="JAQQFN010000028">
    <property type="protein sequence ID" value="MFL9887524.1"/>
    <property type="molecule type" value="Genomic_DNA"/>
</dbReference>
<feature type="domain" description="IclR-ED" evidence="1">
    <location>
        <begin position="20"/>
        <end position="201"/>
    </location>
</feature>
<dbReference type="InterPro" id="IPR050707">
    <property type="entry name" value="HTH_MetabolicPath_Reg"/>
</dbReference>
<evidence type="ECO:0000313" key="3">
    <source>
        <dbReference type="Proteomes" id="UP001629249"/>
    </source>
</evidence>
<dbReference type="PROSITE" id="PS51078">
    <property type="entry name" value="ICLR_ED"/>
    <property type="match status" value="1"/>
</dbReference>
<protein>
    <submittedName>
        <fullName evidence="2">IclR family transcriptional regulator C-terminal domain-containing protein</fullName>
    </submittedName>
</protein>
<proteinExistence type="predicted"/>
<dbReference type="Pfam" id="PF01614">
    <property type="entry name" value="IclR_C"/>
    <property type="match status" value="1"/>
</dbReference>
<evidence type="ECO:0000313" key="2">
    <source>
        <dbReference type="EMBL" id="MFL9887524.1"/>
    </source>
</evidence>
<sequence>MKERLVALDPSNKTYSLDLGLLELARAMLGKTKIELLRPKMQRIANQYEATVSLWQVTDRQRLLLLDRVKPGVGVHIEFQIAMRIPLYAGANGRAVAAASNVSRDELHQAFANIRWVKPMTFEHYLAEIDEARERGYAIDTGALIKSVVSAAAVILDRDDKPAMVVSAHTFNGQLSDEILHELGSDISTTCADARVALFGRA</sequence>
<dbReference type="InterPro" id="IPR014757">
    <property type="entry name" value="Tscrpt_reg_IclR_C"/>
</dbReference>
<reference evidence="2 3" key="1">
    <citation type="journal article" date="2024" name="Chem. Sci.">
        <title>Discovery of megapolipeptins by genome mining of a Burkholderiales bacteria collection.</title>
        <authorList>
            <person name="Paulo B.S."/>
            <person name="Recchia M.J.J."/>
            <person name="Lee S."/>
            <person name="Fergusson C.H."/>
            <person name="Romanowski S.B."/>
            <person name="Hernandez A."/>
            <person name="Krull N."/>
            <person name="Liu D.Y."/>
            <person name="Cavanagh H."/>
            <person name="Bos A."/>
            <person name="Gray C.A."/>
            <person name="Murphy B.T."/>
            <person name="Linington R.G."/>
            <person name="Eustaquio A.S."/>
        </authorList>
    </citation>
    <scope>NUCLEOTIDE SEQUENCE [LARGE SCALE GENOMIC DNA]</scope>
    <source>
        <strain evidence="2 3">RL16-012-BIC-B</strain>
    </source>
</reference>
<dbReference type="Gene3D" id="3.30.450.40">
    <property type="match status" value="1"/>
</dbReference>
<dbReference type="PANTHER" id="PTHR30136">
    <property type="entry name" value="HELIX-TURN-HELIX TRANSCRIPTIONAL REGULATOR, ICLR FAMILY"/>
    <property type="match status" value="1"/>
</dbReference>
<organism evidence="2 3">
    <name type="scientific">Paraburkholderia agricolaris</name>
    <dbReference type="NCBI Taxonomy" id="2152888"/>
    <lineage>
        <taxon>Bacteria</taxon>
        <taxon>Pseudomonadati</taxon>
        <taxon>Pseudomonadota</taxon>
        <taxon>Betaproteobacteria</taxon>
        <taxon>Burkholderiales</taxon>
        <taxon>Burkholderiaceae</taxon>
        <taxon>Paraburkholderia</taxon>
    </lineage>
</organism>
<evidence type="ECO:0000259" key="1">
    <source>
        <dbReference type="PROSITE" id="PS51078"/>
    </source>
</evidence>
<dbReference type="PANTHER" id="PTHR30136:SF24">
    <property type="entry name" value="HTH-TYPE TRANSCRIPTIONAL REPRESSOR ALLR"/>
    <property type="match status" value="1"/>
</dbReference>
<dbReference type="InterPro" id="IPR029016">
    <property type="entry name" value="GAF-like_dom_sf"/>
</dbReference>
<keyword evidence="3" id="KW-1185">Reference proteome</keyword>
<name>A0ABW8ZW99_9BURK</name>